<evidence type="ECO:0000313" key="2">
    <source>
        <dbReference type="EMBL" id="SVA57955.1"/>
    </source>
</evidence>
<dbReference type="EMBL" id="UINC01013408">
    <property type="protein sequence ID" value="SVA57955.1"/>
    <property type="molecule type" value="Genomic_DNA"/>
</dbReference>
<reference evidence="2" key="1">
    <citation type="submission" date="2018-05" db="EMBL/GenBank/DDBJ databases">
        <authorList>
            <person name="Lanie J.A."/>
            <person name="Ng W.-L."/>
            <person name="Kazmierczak K.M."/>
            <person name="Andrzejewski T.M."/>
            <person name="Davidsen T.M."/>
            <person name="Wayne K.J."/>
            <person name="Tettelin H."/>
            <person name="Glass J.I."/>
            <person name="Rusch D."/>
            <person name="Podicherti R."/>
            <person name="Tsui H.-C.T."/>
            <person name="Winkler M.E."/>
        </authorList>
    </citation>
    <scope>NUCLEOTIDE SEQUENCE</scope>
</reference>
<organism evidence="2">
    <name type="scientific">marine metagenome</name>
    <dbReference type="NCBI Taxonomy" id="408172"/>
    <lineage>
        <taxon>unclassified sequences</taxon>
        <taxon>metagenomes</taxon>
        <taxon>ecological metagenomes</taxon>
    </lineage>
</organism>
<dbReference type="Gene3D" id="1.10.287.1490">
    <property type="match status" value="1"/>
</dbReference>
<keyword evidence="1" id="KW-0175">Coiled coil</keyword>
<name>A0A381WZP0_9ZZZZ</name>
<gene>
    <name evidence="2" type="ORF">METZ01_LOCUS110809</name>
</gene>
<accession>A0A381WZP0</accession>
<evidence type="ECO:0000256" key="1">
    <source>
        <dbReference type="SAM" id="Coils"/>
    </source>
</evidence>
<dbReference type="AlphaFoldDB" id="A0A381WZP0"/>
<proteinExistence type="predicted"/>
<sequence length="180" mass="21522">MGNLFSRRPQPYHRMEESMVELETMLNAYDNRLAVCERDSITDRSKIYELEKKVKTLTDIIDDYENKISELTNKLETQINSVGYDVKQMKETYNESNVTTSMMNMLNKKFNEKEKWQFELMNKYMEITNDFDEFKKHFVIESEKLSKEGKIVDDDITSHYTALCFICYKINSNILESYFK</sequence>
<feature type="coiled-coil region" evidence="1">
    <location>
        <begin position="12"/>
        <end position="81"/>
    </location>
</feature>
<protein>
    <submittedName>
        <fullName evidence="2">Uncharacterized protein</fullName>
    </submittedName>
</protein>